<sequence>MLTHMIRKWRNRIPIAAAVALIGFLGLTARYFVWPSLPVVPPHIDAIVELAGPGDDDRDRLATELAREHRAEYLVQSTLQSDADSGRCLPAEPGVTVLCFHPDPDTTRGEAEAIGRMARQYGWHSVVIVTTADHAWRARLRVTRCFPGQVYVATSHLPPLYWFRQIPYQWAASGKAVLVQKNC</sequence>
<dbReference type="Proteomes" id="UP001500620">
    <property type="component" value="Unassembled WGS sequence"/>
</dbReference>
<reference evidence="2" key="1">
    <citation type="journal article" date="2019" name="Int. J. Syst. Evol. Microbiol.">
        <title>The Global Catalogue of Microorganisms (GCM) 10K type strain sequencing project: providing services to taxonomists for standard genome sequencing and annotation.</title>
        <authorList>
            <consortium name="The Broad Institute Genomics Platform"/>
            <consortium name="The Broad Institute Genome Sequencing Center for Infectious Disease"/>
            <person name="Wu L."/>
            <person name="Ma J."/>
        </authorList>
    </citation>
    <scope>NUCLEOTIDE SEQUENCE [LARGE SCALE GENOMIC DNA]</scope>
    <source>
        <strain evidence="2">JCM 17441</strain>
    </source>
</reference>
<organism evidence="1 2">
    <name type="scientific">Dactylosporangium darangshiense</name>
    <dbReference type="NCBI Taxonomy" id="579108"/>
    <lineage>
        <taxon>Bacteria</taxon>
        <taxon>Bacillati</taxon>
        <taxon>Actinomycetota</taxon>
        <taxon>Actinomycetes</taxon>
        <taxon>Micromonosporales</taxon>
        <taxon>Micromonosporaceae</taxon>
        <taxon>Dactylosporangium</taxon>
    </lineage>
</organism>
<evidence type="ECO:0008006" key="3">
    <source>
        <dbReference type="Google" id="ProtNLM"/>
    </source>
</evidence>
<dbReference type="EMBL" id="BAABAT010000029">
    <property type="protein sequence ID" value="GAA4258023.1"/>
    <property type="molecule type" value="Genomic_DNA"/>
</dbReference>
<keyword evidence="2" id="KW-1185">Reference proteome</keyword>
<name>A0ABP8DKY2_9ACTN</name>
<accession>A0ABP8DKY2</accession>
<gene>
    <name evidence="1" type="ORF">GCM10022255_077160</name>
</gene>
<comment type="caution">
    <text evidence="1">The sequence shown here is derived from an EMBL/GenBank/DDBJ whole genome shotgun (WGS) entry which is preliminary data.</text>
</comment>
<proteinExistence type="predicted"/>
<evidence type="ECO:0000313" key="1">
    <source>
        <dbReference type="EMBL" id="GAA4258023.1"/>
    </source>
</evidence>
<evidence type="ECO:0000313" key="2">
    <source>
        <dbReference type="Proteomes" id="UP001500620"/>
    </source>
</evidence>
<protein>
    <recommendedName>
        <fullName evidence="3">DUF218 domain-containing protein</fullName>
    </recommendedName>
</protein>